<dbReference type="Pfam" id="PF14375">
    <property type="entry name" value="Cys_rich_CWC"/>
    <property type="match status" value="1"/>
</dbReference>
<accession>A0ABY3MZ98</accession>
<comment type="caution">
    <text evidence="1">The sequence shown here is derived from an EMBL/GenBank/DDBJ whole genome shotgun (WGS) entry which is preliminary data.</text>
</comment>
<dbReference type="RefSeq" id="WP_101344636.1">
    <property type="nucleotide sequence ID" value="NZ_PJAI02000003.1"/>
</dbReference>
<dbReference type="Proteomes" id="UP000815846">
    <property type="component" value="Unassembled WGS sequence"/>
</dbReference>
<protein>
    <submittedName>
        <fullName evidence="1">Cysteine-rich CWC family protein</fullName>
    </submittedName>
</protein>
<sequence>MKETSTTNKIDDSICPLCQQSNRCDVNASAGCWCMNTNVPQALLATIPTDLQGKSCVCNNCIQAYFKNKNIKQQSQAQQ</sequence>
<dbReference type="EMBL" id="PJAI02000003">
    <property type="protein sequence ID" value="TYK66555.1"/>
    <property type="molecule type" value="Genomic_DNA"/>
</dbReference>
<evidence type="ECO:0000313" key="1">
    <source>
        <dbReference type="EMBL" id="TYK66555.1"/>
    </source>
</evidence>
<gene>
    <name evidence="1" type="ORF">CWS31_004230</name>
</gene>
<organism evidence="1 2">
    <name type="scientific">Colwellia echini</name>
    <dbReference type="NCBI Taxonomy" id="1982103"/>
    <lineage>
        <taxon>Bacteria</taxon>
        <taxon>Pseudomonadati</taxon>
        <taxon>Pseudomonadota</taxon>
        <taxon>Gammaproteobacteria</taxon>
        <taxon>Alteromonadales</taxon>
        <taxon>Colwelliaceae</taxon>
        <taxon>Colwellia</taxon>
    </lineage>
</organism>
<name>A0ABY3MZ98_9GAMM</name>
<evidence type="ECO:0000313" key="2">
    <source>
        <dbReference type="Proteomes" id="UP000815846"/>
    </source>
</evidence>
<keyword evidence="2" id="KW-1185">Reference proteome</keyword>
<proteinExistence type="predicted"/>
<reference evidence="1 2" key="1">
    <citation type="submission" date="2019-08" db="EMBL/GenBank/DDBJ databases">
        <title>Microbe sample from Colwellia echini.</title>
        <authorList>
            <person name="Christiansen L."/>
            <person name="Pathiraja D."/>
            <person name="Schultz-Johansen M."/>
            <person name="Choi I.-G."/>
            <person name="Stougaard P."/>
        </authorList>
    </citation>
    <scope>NUCLEOTIDE SEQUENCE [LARGE SCALE GENOMIC DNA]</scope>
    <source>
        <strain evidence="1 2">A3</strain>
    </source>
</reference>
<dbReference type="InterPro" id="IPR032720">
    <property type="entry name" value="Cys_rich_CWC"/>
</dbReference>